<protein>
    <submittedName>
        <fullName evidence="1">Uncharacterized protein</fullName>
    </submittedName>
</protein>
<organism evidence="1 2">
    <name type="scientific">Athelia psychrophila</name>
    <dbReference type="NCBI Taxonomy" id="1759441"/>
    <lineage>
        <taxon>Eukaryota</taxon>
        <taxon>Fungi</taxon>
        <taxon>Dikarya</taxon>
        <taxon>Basidiomycota</taxon>
        <taxon>Agaricomycotina</taxon>
        <taxon>Agaricomycetes</taxon>
        <taxon>Agaricomycetidae</taxon>
        <taxon>Atheliales</taxon>
        <taxon>Atheliaceae</taxon>
        <taxon>Athelia</taxon>
    </lineage>
</organism>
<keyword evidence="2" id="KW-1185">Reference proteome</keyword>
<accession>A0A165Y0L9</accession>
<evidence type="ECO:0000313" key="2">
    <source>
        <dbReference type="Proteomes" id="UP000076532"/>
    </source>
</evidence>
<reference evidence="1 2" key="1">
    <citation type="journal article" date="2016" name="Mol. Biol. Evol.">
        <title>Comparative Genomics of Early-Diverging Mushroom-Forming Fungi Provides Insights into the Origins of Lignocellulose Decay Capabilities.</title>
        <authorList>
            <person name="Nagy L.G."/>
            <person name="Riley R."/>
            <person name="Tritt A."/>
            <person name="Adam C."/>
            <person name="Daum C."/>
            <person name="Floudas D."/>
            <person name="Sun H."/>
            <person name="Yadav J.S."/>
            <person name="Pangilinan J."/>
            <person name="Larsson K.H."/>
            <person name="Matsuura K."/>
            <person name="Barry K."/>
            <person name="Labutti K."/>
            <person name="Kuo R."/>
            <person name="Ohm R.A."/>
            <person name="Bhattacharya S.S."/>
            <person name="Shirouzu T."/>
            <person name="Yoshinaga Y."/>
            <person name="Martin F.M."/>
            <person name="Grigoriev I.V."/>
            <person name="Hibbett D.S."/>
        </authorList>
    </citation>
    <scope>NUCLEOTIDE SEQUENCE [LARGE SCALE GENOMIC DNA]</scope>
    <source>
        <strain evidence="1 2">CBS 109695</strain>
    </source>
</reference>
<dbReference type="Proteomes" id="UP000076532">
    <property type="component" value="Unassembled WGS sequence"/>
</dbReference>
<proteinExistence type="predicted"/>
<sequence length="259" mass="28085">MTFSRRMDEKQIDYVHVLQNGGKLVQEWEQAWQGTGVGVAGCEGWCRYGCECARQGTGVGVGAGARMRTCGLGEGSWWGVGSWCGSGCGKLVQEWVWASADVRWVRHRTSDRAKPPSSLGMGMELAGRVLVRGCGHVGVDLGVELACMCCTDAGAWVCESWTGTWELAEEWVWPAADAGRWARGHRCGQGMGMRARGCGHMGVGTWMTLRPSHLIPGDRGWRREYGGSCCGGNYVAELCRSALHSPPSSSQHLMHFSAV</sequence>
<name>A0A165Y0L9_9AGAM</name>
<dbReference type="EMBL" id="KV417708">
    <property type="protein sequence ID" value="KZP09084.1"/>
    <property type="molecule type" value="Genomic_DNA"/>
</dbReference>
<dbReference type="AlphaFoldDB" id="A0A165Y0L9"/>
<gene>
    <name evidence="1" type="ORF">FIBSPDRAFT_900797</name>
</gene>
<evidence type="ECO:0000313" key="1">
    <source>
        <dbReference type="EMBL" id="KZP09084.1"/>
    </source>
</evidence>